<dbReference type="PANTHER" id="PTHR33694">
    <property type="entry name" value="UDP-3-O-ACYL-N-ACETYLGLUCOSAMINE DEACETYLASE 1, MITOCHONDRIAL-RELATED"/>
    <property type="match status" value="1"/>
</dbReference>
<feature type="active site" description="Proton donor" evidence="12">
    <location>
        <position position="288"/>
    </location>
</feature>
<keyword evidence="10 12" id="KW-0443">Lipid metabolism</keyword>
<evidence type="ECO:0000256" key="5">
    <source>
        <dbReference type="ARBA" id="ARBA00022516"/>
    </source>
</evidence>
<dbReference type="SUPFAM" id="SSF54211">
    <property type="entry name" value="Ribosomal protein S5 domain 2-like"/>
    <property type="match status" value="2"/>
</dbReference>
<comment type="similarity">
    <text evidence="12">Belongs to the LpxC family.</text>
</comment>
<dbReference type="InterPro" id="IPR020568">
    <property type="entry name" value="Ribosomal_Su5_D2-typ_SF"/>
</dbReference>
<dbReference type="RefSeq" id="WP_379900428.1">
    <property type="nucleotide sequence ID" value="NZ_JBHRTR010000025.1"/>
</dbReference>
<keyword evidence="5 12" id="KW-0444">Lipid biosynthesis</keyword>
<dbReference type="Proteomes" id="UP001595528">
    <property type="component" value="Unassembled WGS sequence"/>
</dbReference>
<keyword evidence="9 12" id="KW-0862">Zinc</keyword>
<comment type="pathway">
    <text evidence="3 12">Glycolipid biosynthesis; lipid IV(A) biosynthesis; lipid IV(A) from (3R)-3-hydroxytetradecanoyl-[acyl-carrier-protein] and UDP-N-acetyl-alpha-D-glucosamine: step 2/6.</text>
</comment>
<evidence type="ECO:0000313" key="15">
    <source>
        <dbReference type="Proteomes" id="UP001595528"/>
    </source>
</evidence>
<proteinExistence type="inferred from homology"/>
<organism evidence="14 15">
    <name type="scientific">Marinibaculum pumilum</name>
    <dbReference type="NCBI Taxonomy" id="1766165"/>
    <lineage>
        <taxon>Bacteria</taxon>
        <taxon>Pseudomonadati</taxon>
        <taxon>Pseudomonadota</taxon>
        <taxon>Alphaproteobacteria</taxon>
        <taxon>Rhodospirillales</taxon>
        <taxon>Rhodospirillaceae</taxon>
        <taxon>Marinibaculum</taxon>
    </lineage>
</organism>
<protein>
    <recommendedName>
        <fullName evidence="4 12">UDP-3-O-acyl-N-acetylglucosamine deacetylase</fullName>
        <shortName evidence="12">UDP-3-O-acyl-GlcNAc deacetylase</shortName>
        <ecNumber evidence="4 12">3.5.1.108</ecNumber>
    </recommendedName>
    <alternativeName>
        <fullName evidence="12">UDP-3-O-[R-3-hydroxymyristoyl]-N-acetylglucosamine deacetylase</fullName>
    </alternativeName>
</protein>
<dbReference type="HAMAP" id="MF_00388">
    <property type="entry name" value="LpxC"/>
    <property type="match status" value="1"/>
</dbReference>
<dbReference type="EC" id="3.5.1.108" evidence="4 12"/>
<dbReference type="PANTHER" id="PTHR33694:SF1">
    <property type="entry name" value="UDP-3-O-ACYL-N-ACETYLGLUCOSAMINE DEACETYLASE 1, MITOCHONDRIAL-RELATED"/>
    <property type="match status" value="1"/>
</dbReference>
<evidence type="ECO:0000256" key="11">
    <source>
        <dbReference type="ARBA" id="ARBA00024535"/>
    </source>
</evidence>
<comment type="cofactor">
    <cofactor evidence="1 12">
        <name>Zn(2+)</name>
        <dbReference type="ChEBI" id="CHEBI:29105"/>
    </cofactor>
</comment>
<feature type="binding site" evidence="12">
    <location>
        <position position="261"/>
    </location>
    <ligand>
        <name>Zn(2+)</name>
        <dbReference type="ChEBI" id="CHEBI:29105"/>
    </ligand>
</feature>
<keyword evidence="6 12" id="KW-0441">Lipid A biosynthesis</keyword>
<dbReference type="NCBIfam" id="TIGR00325">
    <property type="entry name" value="lpxC"/>
    <property type="match status" value="1"/>
</dbReference>
<accession>A0ABV7KZW9</accession>
<evidence type="ECO:0000256" key="7">
    <source>
        <dbReference type="ARBA" id="ARBA00022723"/>
    </source>
</evidence>
<evidence type="ECO:0000256" key="10">
    <source>
        <dbReference type="ARBA" id="ARBA00023098"/>
    </source>
</evidence>
<dbReference type="EMBL" id="JBHRTR010000025">
    <property type="protein sequence ID" value="MFC3227877.1"/>
    <property type="molecule type" value="Genomic_DNA"/>
</dbReference>
<comment type="catalytic activity">
    <reaction evidence="11 12">
        <text>a UDP-3-O-[(3R)-3-hydroxyacyl]-N-acetyl-alpha-D-glucosamine + H2O = a UDP-3-O-[(3R)-3-hydroxyacyl]-alpha-D-glucosamine + acetate</text>
        <dbReference type="Rhea" id="RHEA:67816"/>
        <dbReference type="ChEBI" id="CHEBI:15377"/>
        <dbReference type="ChEBI" id="CHEBI:30089"/>
        <dbReference type="ChEBI" id="CHEBI:137740"/>
        <dbReference type="ChEBI" id="CHEBI:173225"/>
        <dbReference type="EC" id="3.5.1.108"/>
    </reaction>
</comment>
<evidence type="ECO:0000256" key="9">
    <source>
        <dbReference type="ARBA" id="ARBA00022833"/>
    </source>
</evidence>
<gene>
    <name evidence="12 14" type="primary">lpxC</name>
    <name evidence="14" type="ORF">ACFOGJ_11585</name>
</gene>
<dbReference type="InterPro" id="IPR015870">
    <property type="entry name" value="UDP-acyl_N-AcGlcN_deAcase_N"/>
</dbReference>
<comment type="function">
    <text evidence="2 12">Catalyzes the hydrolysis of UDP-3-O-myristoyl-N-acetylglucosamine to form UDP-3-O-myristoylglucosamine and acetate, the committed step in lipid A biosynthesis.</text>
</comment>
<evidence type="ECO:0000313" key="14">
    <source>
        <dbReference type="EMBL" id="MFC3227877.1"/>
    </source>
</evidence>
<name>A0ABV7KZW9_9PROT</name>
<evidence type="ECO:0000256" key="6">
    <source>
        <dbReference type="ARBA" id="ARBA00022556"/>
    </source>
</evidence>
<evidence type="ECO:0000256" key="4">
    <source>
        <dbReference type="ARBA" id="ARBA00012745"/>
    </source>
</evidence>
<keyword evidence="7 12" id="KW-0479">Metal-binding</keyword>
<comment type="caution">
    <text evidence="14">The sequence shown here is derived from an EMBL/GenBank/DDBJ whole genome shotgun (WGS) entry which is preliminary data.</text>
</comment>
<reference evidence="15" key="1">
    <citation type="journal article" date="2019" name="Int. J. Syst. Evol. Microbiol.">
        <title>The Global Catalogue of Microorganisms (GCM) 10K type strain sequencing project: providing services to taxonomists for standard genome sequencing and annotation.</title>
        <authorList>
            <consortium name="The Broad Institute Genomics Platform"/>
            <consortium name="The Broad Institute Genome Sequencing Center for Infectious Disease"/>
            <person name="Wu L."/>
            <person name="Ma J."/>
        </authorList>
    </citation>
    <scope>NUCLEOTIDE SEQUENCE [LARGE SCALE GENOMIC DNA]</scope>
    <source>
        <strain evidence="15">KCTC 42964</strain>
    </source>
</reference>
<dbReference type="InterPro" id="IPR011334">
    <property type="entry name" value="UDP-acyl_GlcNac_deAcase_C"/>
</dbReference>
<feature type="region of interest" description="Disordered" evidence="13">
    <location>
        <begin position="1"/>
        <end position="21"/>
    </location>
</feature>
<dbReference type="Gene3D" id="3.30.230.20">
    <property type="entry name" value="lpxc deacetylase, domain 1"/>
    <property type="match status" value="1"/>
</dbReference>
<keyword evidence="15" id="KW-1185">Reference proteome</keyword>
<dbReference type="GO" id="GO:0103117">
    <property type="term" value="F:UDP-3-O-acyl-N-acetylglucosamine deacetylase activity"/>
    <property type="evidence" value="ECO:0007669"/>
    <property type="project" value="UniProtKB-EC"/>
</dbReference>
<feature type="binding site" evidence="12">
    <location>
        <position position="104"/>
    </location>
    <ligand>
        <name>Zn(2+)</name>
        <dbReference type="ChEBI" id="CHEBI:29105"/>
    </ligand>
</feature>
<dbReference type="Gene3D" id="3.30.1700.10">
    <property type="entry name" value="lpxc deacetylase, domain 2"/>
    <property type="match status" value="1"/>
</dbReference>
<dbReference type="InterPro" id="IPR004463">
    <property type="entry name" value="UDP-acyl_GlcNac_deAcase"/>
</dbReference>
<evidence type="ECO:0000256" key="3">
    <source>
        <dbReference type="ARBA" id="ARBA00005002"/>
    </source>
</evidence>
<evidence type="ECO:0000256" key="13">
    <source>
        <dbReference type="SAM" id="MobiDB-lite"/>
    </source>
</evidence>
<evidence type="ECO:0000256" key="8">
    <source>
        <dbReference type="ARBA" id="ARBA00022801"/>
    </source>
</evidence>
<keyword evidence="8 12" id="KW-0378">Hydrolase</keyword>
<feature type="binding site" evidence="12">
    <location>
        <position position="265"/>
    </location>
    <ligand>
        <name>Zn(2+)</name>
        <dbReference type="ChEBI" id="CHEBI:29105"/>
    </ligand>
</feature>
<evidence type="ECO:0000256" key="12">
    <source>
        <dbReference type="HAMAP-Rule" id="MF_00388"/>
    </source>
</evidence>
<dbReference type="Pfam" id="PF03331">
    <property type="entry name" value="LpxC"/>
    <property type="match status" value="1"/>
</dbReference>
<evidence type="ECO:0000256" key="1">
    <source>
        <dbReference type="ARBA" id="ARBA00001947"/>
    </source>
</evidence>
<sequence length="326" mass="34201">MAGRIVTAGDGRAKSGSAGVKNGSMMFERTVQQSVRCSGIGLHTGKPVSADIRPAEAGQGIRFRRGDLPGKPEIAARYDLGTDFTLGTTLRHPDGVASVATVEHLMAALAGLGIDNAVIDVEGPEVPAVDGSAAPFAGLLRRAGLRTLGRPRRAIRILKPVSLTEGSKSVSLEPAESFSITVSIDFDNPVIGRQTCTFAPADDDFLTALAPARTFGLLHEVDWMRQQGLALGGSLDNAIVINGSTVMNQDGLRFANEFARHKALDALGDLALAGAPLQGRFVGNRSGHAMNNRLLHALFADESAWEWAPVAARAELTDPPLAAVGL</sequence>
<evidence type="ECO:0000256" key="2">
    <source>
        <dbReference type="ARBA" id="ARBA00002923"/>
    </source>
</evidence>